<evidence type="ECO:0000313" key="3">
    <source>
        <dbReference type="Proteomes" id="UP000317519"/>
    </source>
</evidence>
<proteinExistence type="predicted"/>
<sequence length="211" mass="24176">MSNTNILTEKERVIVYVDGFNLYFGMKDAGFDYCKWLNLVLLVENLLQPNQVLLQVKYFTSSVSNDPDKQKRQITYIEALESVGVNIYYGNYQSDKIKCKRCNNVWPKFNEKMTDVNIATQILIDAYQDRYDMAMLISGDSDLVPPMTAVHEIFKNKRVFAAFPPKRHNQSVAAVAKGSLTIGRKKLVDSQFASEVPKKDGFILKKPKDWS</sequence>
<organism evidence="2 3">
    <name type="scientific">Flavobacterium tiangeerense</name>
    <dbReference type="NCBI Taxonomy" id="459471"/>
    <lineage>
        <taxon>Bacteria</taxon>
        <taxon>Pseudomonadati</taxon>
        <taxon>Bacteroidota</taxon>
        <taxon>Flavobacteriia</taxon>
        <taxon>Flavobacteriales</taxon>
        <taxon>Flavobacteriaceae</taxon>
        <taxon>Flavobacterium</taxon>
    </lineage>
</organism>
<comment type="caution">
    <text evidence="2">The sequence shown here is derived from an EMBL/GenBank/DDBJ whole genome shotgun (WGS) entry which is preliminary data.</text>
</comment>
<dbReference type="Gene3D" id="3.40.50.1010">
    <property type="entry name" value="5'-nuclease"/>
    <property type="match status" value="1"/>
</dbReference>
<reference evidence="2 3" key="1">
    <citation type="journal article" date="2015" name="Stand. Genomic Sci.">
        <title>Genomic Encyclopedia of Bacterial and Archaeal Type Strains, Phase III: the genomes of soil and plant-associated and newly described type strains.</title>
        <authorList>
            <person name="Whitman W.B."/>
            <person name="Woyke T."/>
            <person name="Klenk H.P."/>
            <person name="Zhou Y."/>
            <person name="Lilburn T.G."/>
            <person name="Beck B.J."/>
            <person name="De Vos P."/>
            <person name="Vandamme P."/>
            <person name="Eisen J.A."/>
            <person name="Garrity G."/>
            <person name="Hugenholtz P."/>
            <person name="Kyrpides N.C."/>
        </authorList>
    </citation>
    <scope>NUCLEOTIDE SEQUENCE [LARGE SCALE GENOMIC DNA]</scope>
    <source>
        <strain evidence="2 3">CGMCC 1.6847</strain>
    </source>
</reference>
<dbReference type="CDD" id="cd18722">
    <property type="entry name" value="PIN_NicB-like"/>
    <property type="match status" value="1"/>
</dbReference>
<dbReference type="PANTHER" id="PTHR35458:SF8">
    <property type="entry name" value="SLR0650 PROTEIN"/>
    <property type="match status" value="1"/>
</dbReference>
<gene>
    <name evidence="2" type="ORF">IQ05_00652</name>
</gene>
<keyword evidence="3" id="KW-1185">Reference proteome</keyword>
<accession>A0ABY3FMW5</accession>
<evidence type="ECO:0000313" key="2">
    <source>
        <dbReference type="EMBL" id="TWI02400.1"/>
    </source>
</evidence>
<evidence type="ECO:0000259" key="1">
    <source>
        <dbReference type="Pfam" id="PF01936"/>
    </source>
</evidence>
<dbReference type="InterPro" id="IPR021139">
    <property type="entry name" value="NYN"/>
</dbReference>
<dbReference type="RefSeq" id="WP_144889705.1">
    <property type="nucleotide sequence ID" value="NZ_VLKO01000002.1"/>
</dbReference>
<dbReference type="InterPro" id="IPR047140">
    <property type="entry name" value="LabA"/>
</dbReference>
<feature type="domain" description="NYN" evidence="1">
    <location>
        <begin position="12"/>
        <end position="172"/>
    </location>
</feature>
<dbReference type="EMBL" id="VLKO01000002">
    <property type="protein sequence ID" value="TWI02400.1"/>
    <property type="molecule type" value="Genomic_DNA"/>
</dbReference>
<dbReference type="Pfam" id="PF01936">
    <property type="entry name" value="NYN"/>
    <property type="match status" value="1"/>
</dbReference>
<dbReference type="PANTHER" id="PTHR35458">
    <property type="entry name" value="SLR0755 PROTEIN"/>
    <property type="match status" value="1"/>
</dbReference>
<dbReference type="Proteomes" id="UP000317519">
    <property type="component" value="Unassembled WGS sequence"/>
</dbReference>
<protein>
    <submittedName>
        <fullName evidence="2">Uncharacterized LabA/DUF88 family protein</fullName>
    </submittedName>
</protein>
<name>A0ABY3FMW5_9FLAO</name>